<feature type="repeat" description="PPR" evidence="4">
    <location>
        <begin position="252"/>
        <end position="286"/>
    </location>
</feature>
<dbReference type="OrthoDB" id="1877836at2759"/>
<dbReference type="Gene3D" id="1.25.40.10">
    <property type="entry name" value="Tetratricopeptide repeat domain"/>
    <property type="match status" value="4"/>
</dbReference>
<evidence type="ECO:0000256" key="2">
    <source>
        <dbReference type="ARBA" id="ARBA00022737"/>
    </source>
</evidence>
<dbReference type="PANTHER" id="PTHR47926:SF542">
    <property type="entry name" value="PENTATRICOPEPTIDE REPEAT-CONTAINING PROTEIN"/>
    <property type="match status" value="1"/>
</dbReference>
<gene>
    <name evidence="5" type="ORF">M569_13297</name>
</gene>
<dbReference type="Pfam" id="PF13041">
    <property type="entry name" value="PPR_2"/>
    <property type="match status" value="1"/>
</dbReference>
<name>S8C3T3_9LAMI</name>
<evidence type="ECO:0000256" key="1">
    <source>
        <dbReference type="ARBA" id="ARBA00006643"/>
    </source>
</evidence>
<organism evidence="5 6">
    <name type="scientific">Genlisea aurea</name>
    <dbReference type="NCBI Taxonomy" id="192259"/>
    <lineage>
        <taxon>Eukaryota</taxon>
        <taxon>Viridiplantae</taxon>
        <taxon>Streptophyta</taxon>
        <taxon>Embryophyta</taxon>
        <taxon>Tracheophyta</taxon>
        <taxon>Spermatophyta</taxon>
        <taxon>Magnoliopsida</taxon>
        <taxon>eudicotyledons</taxon>
        <taxon>Gunneridae</taxon>
        <taxon>Pentapetalae</taxon>
        <taxon>asterids</taxon>
        <taxon>lamiids</taxon>
        <taxon>Lamiales</taxon>
        <taxon>Lentibulariaceae</taxon>
        <taxon>Genlisea</taxon>
    </lineage>
</organism>
<sequence>MLSLGLACHAQLLHYGFQADTLTSNLLINMYSKCGNVVYCRAVFDQMHAKSAVSWNTIISAYAVNDAGEALQLFLRMFREGSEMSEYALSSVLCGCASKVLAFECKQLHAFAIKASMELNKFVGTALVDVYAKCRFVDDAFRMFEFMPEKSDVTWSSMMAGFVQNELYEQALKLFRLERRTCEESNMFVISSVISACAATGALMQGKHVHAVVHKSGFEVNRYISSSLVDMYAKCGSIEESYIVFSDAGVKNVVVWNIIISGFSRNGRSLEAIILFEKMQQMSCCPNEITYVSLLSACAHMGLAEEGRKYFVMLKKQHGLSANAFHYACMVDVLGRTGKLEEAKDMIEEMPFEATASMWGSILGCCRVFRNVELGEMAAKKLFEIEPENGGNHVLLSNIYAACGRWDGVASVRELLKKTGAKKERGESWIEVGGEVHRFAVGDRNHDPRMDDVYARPNAMADEMEGISGFEWRMEDELHDVWDTI</sequence>
<keyword evidence="6" id="KW-1185">Reference proteome</keyword>
<comment type="caution">
    <text evidence="5">The sequence shown here is derived from an EMBL/GenBank/DDBJ whole genome shotgun (WGS) entry which is preliminary data.</text>
</comment>
<dbReference type="NCBIfam" id="TIGR00756">
    <property type="entry name" value="PPR"/>
    <property type="match status" value="2"/>
</dbReference>
<evidence type="ECO:0008006" key="7">
    <source>
        <dbReference type="Google" id="ProtNLM"/>
    </source>
</evidence>
<dbReference type="Pfam" id="PF20431">
    <property type="entry name" value="E_motif"/>
    <property type="match status" value="1"/>
</dbReference>
<dbReference type="EMBL" id="AUSU01006791">
    <property type="protein sequence ID" value="EPS61500.1"/>
    <property type="molecule type" value="Genomic_DNA"/>
</dbReference>
<evidence type="ECO:0000313" key="5">
    <source>
        <dbReference type="EMBL" id="EPS61500.1"/>
    </source>
</evidence>
<dbReference type="FunFam" id="1.25.40.10:FF:000144">
    <property type="entry name" value="Pentatricopeptide repeat-containing protein, mitochondrial"/>
    <property type="match status" value="1"/>
</dbReference>
<evidence type="ECO:0000256" key="3">
    <source>
        <dbReference type="ARBA" id="ARBA00022946"/>
    </source>
</evidence>
<feature type="repeat" description="PPR" evidence="4">
    <location>
        <begin position="323"/>
        <end position="357"/>
    </location>
</feature>
<dbReference type="InterPro" id="IPR011990">
    <property type="entry name" value="TPR-like_helical_dom_sf"/>
</dbReference>
<accession>S8C3T3</accession>
<dbReference type="FunFam" id="1.25.40.10:FF:000280">
    <property type="entry name" value="Pentatricopeptide repeat-containing protein"/>
    <property type="match status" value="1"/>
</dbReference>
<dbReference type="FunFam" id="1.25.40.10:FF:000381">
    <property type="entry name" value="Pentatricopeptide repeat-containing protein"/>
    <property type="match status" value="1"/>
</dbReference>
<dbReference type="GO" id="GO:0003723">
    <property type="term" value="F:RNA binding"/>
    <property type="evidence" value="ECO:0007669"/>
    <property type="project" value="InterPro"/>
</dbReference>
<dbReference type="InterPro" id="IPR046960">
    <property type="entry name" value="PPR_At4g14850-like_plant"/>
</dbReference>
<dbReference type="PROSITE" id="PS51375">
    <property type="entry name" value="PPR"/>
    <property type="match status" value="2"/>
</dbReference>
<dbReference type="Pfam" id="PF01535">
    <property type="entry name" value="PPR"/>
    <property type="match status" value="5"/>
</dbReference>
<dbReference type="InterPro" id="IPR002885">
    <property type="entry name" value="PPR_rpt"/>
</dbReference>
<keyword evidence="2" id="KW-0677">Repeat</keyword>
<protein>
    <recommendedName>
        <fullName evidence="7">Pentatricopeptide repeat-containing protein</fullName>
    </recommendedName>
</protein>
<dbReference type="PANTHER" id="PTHR47926">
    <property type="entry name" value="PENTATRICOPEPTIDE REPEAT-CONTAINING PROTEIN"/>
    <property type="match status" value="1"/>
</dbReference>
<proteinExistence type="inferred from homology"/>
<dbReference type="InterPro" id="IPR046848">
    <property type="entry name" value="E_motif"/>
</dbReference>
<reference evidence="5 6" key="1">
    <citation type="journal article" date="2013" name="BMC Genomics">
        <title>The miniature genome of a carnivorous plant Genlisea aurea contains a low number of genes and short non-coding sequences.</title>
        <authorList>
            <person name="Leushkin E.V."/>
            <person name="Sutormin R.A."/>
            <person name="Nabieva E.R."/>
            <person name="Penin A.A."/>
            <person name="Kondrashov A.S."/>
            <person name="Logacheva M.D."/>
        </authorList>
    </citation>
    <scope>NUCLEOTIDE SEQUENCE [LARGE SCALE GENOMIC DNA]</scope>
</reference>
<dbReference type="Proteomes" id="UP000015453">
    <property type="component" value="Unassembled WGS sequence"/>
</dbReference>
<evidence type="ECO:0000256" key="4">
    <source>
        <dbReference type="PROSITE-ProRule" id="PRU00708"/>
    </source>
</evidence>
<dbReference type="GO" id="GO:0009451">
    <property type="term" value="P:RNA modification"/>
    <property type="evidence" value="ECO:0007669"/>
    <property type="project" value="InterPro"/>
</dbReference>
<keyword evidence="3" id="KW-0809">Transit peptide</keyword>
<comment type="similarity">
    <text evidence="1">Belongs to the PPR family. PCMP-H subfamily.</text>
</comment>
<evidence type="ECO:0000313" key="6">
    <source>
        <dbReference type="Proteomes" id="UP000015453"/>
    </source>
</evidence>
<dbReference type="FunFam" id="1.25.40.10:FF:000488">
    <property type="entry name" value="Pentatricopeptide repeat-containing protein, mitochondrial"/>
    <property type="match status" value="1"/>
</dbReference>
<dbReference type="AlphaFoldDB" id="S8C3T3"/>